<dbReference type="Pfam" id="PF02545">
    <property type="entry name" value="Maf"/>
    <property type="match status" value="1"/>
</dbReference>
<sequence>MGTQLVLGSSSKIRKAVLEAFRIPFICVSSDFDERSITYSGDPFEYTRELAWNKANAVRSQGFSDSLIITADTVVVYEGEVFNKPESEEHAVEMLRTLSGTSHSVITSLVLMQNEKVASASETTQVSFIDIPPQHLKTYVQAFSSLKRCGGYCVQDGGGLIIKQIEGCVYNIQGLPIKTLNQLLMEFNISLWDYLA</sequence>
<dbReference type="KEGG" id="cmx:DNC_03180"/>
<dbReference type="EMBL" id="CP007217">
    <property type="protein sequence ID" value="AJR10699.1"/>
    <property type="molecule type" value="Genomic_DNA"/>
</dbReference>
<evidence type="ECO:0000256" key="4">
    <source>
        <dbReference type="HAMAP-Rule" id="MF_00528"/>
    </source>
</evidence>
<evidence type="ECO:0000256" key="1">
    <source>
        <dbReference type="ARBA" id="ARBA00001968"/>
    </source>
</evidence>
<comment type="similarity">
    <text evidence="4">Belongs to the Maf family.</text>
</comment>
<dbReference type="GO" id="GO:0005737">
    <property type="term" value="C:cytoplasm"/>
    <property type="evidence" value="ECO:0007669"/>
    <property type="project" value="UniProtKB-SubCell"/>
</dbReference>
<comment type="catalytic activity">
    <reaction evidence="4">
        <text>a ribonucleoside 5'-triphosphate + H2O = a ribonucleoside 5'-phosphate + diphosphate + H(+)</text>
        <dbReference type="Rhea" id="RHEA:23996"/>
        <dbReference type="ChEBI" id="CHEBI:15377"/>
        <dbReference type="ChEBI" id="CHEBI:15378"/>
        <dbReference type="ChEBI" id="CHEBI:33019"/>
        <dbReference type="ChEBI" id="CHEBI:58043"/>
        <dbReference type="ChEBI" id="CHEBI:61557"/>
        <dbReference type="EC" id="3.6.1.9"/>
    </reaction>
</comment>
<comment type="catalytic activity">
    <reaction evidence="4">
        <text>a 2'-deoxyribonucleoside 5'-triphosphate + H2O = a 2'-deoxyribonucleoside 5'-phosphate + diphosphate + H(+)</text>
        <dbReference type="Rhea" id="RHEA:44644"/>
        <dbReference type="ChEBI" id="CHEBI:15377"/>
        <dbReference type="ChEBI" id="CHEBI:15378"/>
        <dbReference type="ChEBI" id="CHEBI:33019"/>
        <dbReference type="ChEBI" id="CHEBI:61560"/>
        <dbReference type="ChEBI" id="CHEBI:65317"/>
        <dbReference type="EC" id="3.6.1.9"/>
    </reaction>
</comment>
<dbReference type="PATRIC" id="fig|243161.6.peg.667"/>
<dbReference type="HAMAP" id="MF_00528">
    <property type="entry name" value="Maf"/>
    <property type="match status" value="1"/>
</dbReference>
<accession>A0A069ZSU0</accession>
<proteinExistence type="inferred from homology"/>
<comment type="subcellular location">
    <subcellularLocation>
        <location evidence="4">Cytoplasm</location>
    </subcellularLocation>
</comment>
<dbReference type="GO" id="GO:0009117">
    <property type="term" value="P:nucleotide metabolic process"/>
    <property type="evidence" value="ECO:0007669"/>
    <property type="project" value="UniProtKB-KW"/>
</dbReference>
<dbReference type="PANTHER" id="PTHR43213">
    <property type="entry name" value="BIFUNCTIONAL DTTP/UTP PYROPHOSPHATASE/METHYLTRANSFERASE PROTEIN-RELATED"/>
    <property type="match status" value="1"/>
</dbReference>
<name>A0A069ZSU0_CHLMR</name>
<keyword evidence="2 4" id="KW-0378">Hydrolase</keyword>
<dbReference type="SMR" id="A0A069ZSU0"/>
<dbReference type="NCBIfam" id="TIGR00172">
    <property type="entry name" value="maf"/>
    <property type="match status" value="1"/>
</dbReference>
<dbReference type="GO" id="GO:0047429">
    <property type="term" value="F:nucleoside triphosphate diphosphatase activity"/>
    <property type="evidence" value="ECO:0007669"/>
    <property type="project" value="UniProtKB-EC"/>
</dbReference>
<dbReference type="STRING" id="83560.NC80_03160"/>
<dbReference type="Gene3D" id="3.90.950.10">
    <property type="match status" value="1"/>
</dbReference>
<evidence type="ECO:0000256" key="3">
    <source>
        <dbReference type="ARBA" id="ARBA00023080"/>
    </source>
</evidence>
<comment type="cofactor">
    <cofactor evidence="1 4">
        <name>a divalent metal cation</name>
        <dbReference type="ChEBI" id="CHEBI:60240"/>
    </cofactor>
</comment>
<feature type="active site" description="Proton acceptor" evidence="4">
    <location>
        <position position="72"/>
    </location>
</feature>
<dbReference type="EC" id="3.6.1.9" evidence="4"/>
<reference evidence="5 6" key="1">
    <citation type="submission" date="2014-02" db="EMBL/GenBank/DDBJ databases">
        <authorList>
            <person name="Chen C."/>
            <person name="Conrad T.A."/>
            <person name="Zhou Z."/>
            <person name="Lai Z."/>
            <person name="Zhong G."/>
        </authorList>
    </citation>
    <scope>NUCLEOTIDE SEQUENCE [LARGE SCALE GENOMIC DNA]</scope>
    <source>
        <strain evidence="5 6">Nigg3-28</strain>
    </source>
</reference>
<dbReference type="OMA" id="VIGCDSV"/>
<dbReference type="KEGG" id="cmm:NC80_03160"/>
<dbReference type="PANTHER" id="PTHR43213:SF5">
    <property type="entry name" value="BIFUNCTIONAL DTTP_UTP PYROPHOSPHATASE_METHYLTRANSFERASE PROTEIN-RELATED"/>
    <property type="match status" value="1"/>
</dbReference>
<dbReference type="KEGG" id="cmg:NC81_03175"/>
<dbReference type="RefSeq" id="WP_010231054.1">
    <property type="nucleotide sequence ID" value="NZ_CP007217.1"/>
</dbReference>
<protein>
    <recommendedName>
        <fullName evidence="4">Nucleoside triphosphate pyrophosphatase</fullName>
        <ecNumber evidence="4">3.6.1.9</ecNumber>
    </recommendedName>
    <alternativeName>
        <fullName evidence="4">Nucleotide pyrophosphatase</fullName>
        <shortName evidence="4">Nucleotide PPase</shortName>
    </alternativeName>
</protein>
<keyword evidence="4" id="KW-0963">Cytoplasm</keyword>
<dbReference type="CDD" id="cd00555">
    <property type="entry name" value="Maf"/>
    <property type="match status" value="1"/>
</dbReference>
<comment type="function">
    <text evidence="4">Nucleoside triphosphate pyrophosphatase. May have a dual role in cell division arrest and in preventing the incorporation of modified nucleotides into cellular nucleic acids.</text>
</comment>
<evidence type="ECO:0000313" key="5">
    <source>
        <dbReference type="EMBL" id="AJR10699.1"/>
    </source>
</evidence>
<dbReference type="Proteomes" id="UP000260363">
    <property type="component" value="Chromosome"/>
</dbReference>
<dbReference type="InterPro" id="IPR003697">
    <property type="entry name" value="Maf-like"/>
</dbReference>
<dbReference type="PIRSF" id="PIRSF006305">
    <property type="entry name" value="Maf"/>
    <property type="match status" value="1"/>
</dbReference>
<dbReference type="InterPro" id="IPR029001">
    <property type="entry name" value="ITPase-like_fam"/>
</dbReference>
<keyword evidence="3 4" id="KW-0546">Nucleotide metabolism</keyword>
<dbReference type="SUPFAM" id="SSF52972">
    <property type="entry name" value="ITPase-like"/>
    <property type="match status" value="1"/>
</dbReference>
<evidence type="ECO:0000256" key="2">
    <source>
        <dbReference type="ARBA" id="ARBA00022801"/>
    </source>
</evidence>
<evidence type="ECO:0000313" key="6">
    <source>
        <dbReference type="Proteomes" id="UP000260363"/>
    </source>
</evidence>
<organism evidence="5 6">
    <name type="scientific">Chlamydia muridarum</name>
    <dbReference type="NCBI Taxonomy" id="83560"/>
    <lineage>
        <taxon>Bacteria</taxon>
        <taxon>Pseudomonadati</taxon>
        <taxon>Chlamydiota</taxon>
        <taxon>Chlamydiia</taxon>
        <taxon>Chlamydiales</taxon>
        <taxon>Chlamydiaceae</taxon>
        <taxon>Chlamydia/Chlamydophila group</taxon>
        <taxon>Chlamydia</taxon>
    </lineage>
</organism>
<gene>
    <name evidence="5" type="ORF">BD36_03355</name>
</gene>
<comment type="caution">
    <text evidence="4">Lacks conserved residue(s) required for the propagation of feature annotation.</text>
</comment>
<dbReference type="AlphaFoldDB" id="A0A069ZSU0"/>
<dbReference type="GeneID" id="1245988"/>